<dbReference type="PROSITE" id="PS50022">
    <property type="entry name" value="FA58C_3"/>
    <property type="match status" value="1"/>
</dbReference>
<evidence type="ECO:0000259" key="1">
    <source>
        <dbReference type="PROSITE" id="PS50022"/>
    </source>
</evidence>
<dbReference type="InterPro" id="IPR000421">
    <property type="entry name" value="FA58C"/>
</dbReference>
<gene>
    <name evidence="2" type="ORF">PEVE_00003399</name>
</gene>
<sequence>MLFVAGGGWWALASNARLYFEDDYSSKRIGSWCAVDRNPQWLKIDLGQMKTITGIATQGYKLKVIIALYTYTVCDGNCDNFTPVLNRFNPVQARYVKVLPHDNPSSWVCMRVELYGCDP</sequence>
<dbReference type="Pfam" id="PF00754">
    <property type="entry name" value="F5_F8_type_C"/>
    <property type="match status" value="1"/>
</dbReference>
<dbReference type="SUPFAM" id="SSF49785">
    <property type="entry name" value="Galactose-binding domain-like"/>
    <property type="match status" value="1"/>
</dbReference>
<dbReference type="InterPro" id="IPR008979">
    <property type="entry name" value="Galactose-bd-like_sf"/>
</dbReference>
<feature type="domain" description="F5/8 type C" evidence="1">
    <location>
        <begin position="1"/>
        <end position="117"/>
    </location>
</feature>
<dbReference type="PANTHER" id="PTHR24543">
    <property type="entry name" value="MULTICOPPER OXIDASE-RELATED"/>
    <property type="match status" value="1"/>
</dbReference>
<comment type="caution">
    <text evidence="2">The sequence shown here is derived from an EMBL/GenBank/DDBJ whole genome shotgun (WGS) entry which is preliminary data.</text>
</comment>
<evidence type="ECO:0000313" key="2">
    <source>
        <dbReference type="EMBL" id="CAH3019600.1"/>
    </source>
</evidence>
<organism evidence="2 3">
    <name type="scientific">Porites evermanni</name>
    <dbReference type="NCBI Taxonomy" id="104178"/>
    <lineage>
        <taxon>Eukaryota</taxon>
        <taxon>Metazoa</taxon>
        <taxon>Cnidaria</taxon>
        <taxon>Anthozoa</taxon>
        <taxon>Hexacorallia</taxon>
        <taxon>Scleractinia</taxon>
        <taxon>Fungiina</taxon>
        <taxon>Poritidae</taxon>
        <taxon>Porites</taxon>
    </lineage>
</organism>
<protein>
    <recommendedName>
        <fullName evidence="1">F5/8 type C domain-containing protein</fullName>
    </recommendedName>
</protein>
<evidence type="ECO:0000313" key="3">
    <source>
        <dbReference type="Proteomes" id="UP001159427"/>
    </source>
</evidence>
<keyword evidence="3" id="KW-1185">Reference proteome</keyword>
<dbReference type="Proteomes" id="UP001159427">
    <property type="component" value="Unassembled WGS sequence"/>
</dbReference>
<accession>A0ABN8LQT5</accession>
<dbReference type="PROSITE" id="PS01286">
    <property type="entry name" value="FA58C_2"/>
    <property type="match status" value="1"/>
</dbReference>
<dbReference type="Gene3D" id="2.60.120.260">
    <property type="entry name" value="Galactose-binding domain-like"/>
    <property type="match status" value="2"/>
</dbReference>
<dbReference type="PROSITE" id="PS01285">
    <property type="entry name" value="FA58C_1"/>
    <property type="match status" value="1"/>
</dbReference>
<name>A0ABN8LQT5_9CNID</name>
<dbReference type="EMBL" id="CALNXI010000120">
    <property type="protein sequence ID" value="CAH3019600.1"/>
    <property type="molecule type" value="Genomic_DNA"/>
</dbReference>
<reference evidence="2 3" key="1">
    <citation type="submission" date="2022-05" db="EMBL/GenBank/DDBJ databases">
        <authorList>
            <consortium name="Genoscope - CEA"/>
            <person name="William W."/>
        </authorList>
    </citation>
    <scope>NUCLEOTIDE SEQUENCE [LARGE SCALE GENOMIC DNA]</scope>
</reference>
<dbReference type="PANTHER" id="PTHR24543:SF291">
    <property type="entry name" value="SMOKE ALARM, ISOFORM D"/>
    <property type="match status" value="1"/>
</dbReference>
<proteinExistence type="predicted"/>